<dbReference type="Proteomes" id="UP000243591">
    <property type="component" value="Chromosome"/>
</dbReference>
<proteinExistence type="predicted"/>
<dbReference type="KEGG" id="bths:CNY62_12580"/>
<organism evidence="1 2">
    <name type="scientific">Brochothrix thermosphacta</name>
    <name type="common">Microbacterium thermosphactum</name>
    <dbReference type="NCBI Taxonomy" id="2756"/>
    <lineage>
        <taxon>Bacteria</taxon>
        <taxon>Bacillati</taxon>
        <taxon>Bacillota</taxon>
        <taxon>Bacilli</taxon>
        <taxon>Bacillales</taxon>
        <taxon>Listeriaceae</taxon>
        <taxon>Brochothrix</taxon>
    </lineage>
</organism>
<evidence type="ECO:0000313" key="2">
    <source>
        <dbReference type="Proteomes" id="UP000243591"/>
    </source>
</evidence>
<dbReference type="Gene3D" id="3.40.50.11940">
    <property type="match status" value="2"/>
</dbReference>
<dbReference type="InterPro" id="IPR010146">
    <property type="entry name" value="CRISPR-assoc_prot_Csn2-typ"/>
</dbReference>
<reference evidence="1 2" key="1">
    <citation type="submission" date="2017-09" db="EMBL/GenBank/DDBJ databases">
        <title>Complete Genome Sequences of Two Strains of the Meat Spoilage Bacterium Brochothrix thermosphacta Isolated from Ground Chicken.</title>
        <authorList>
            <person name="Paoli G.C."/>
            <person name="Wijey C."/>
            <person name="Chen C.-Y."/>
            <person name="Nguyen L."/>
            <person name="Yan X."/>
            <person name="Irwin P.L."/>
        </authorList>
    </citation>
    <scope>NUCLEOTIDE SEQUENCE [LARGE SCALE GENOMIC DNA]</scope>
    <source>
        <strain evidence="1 2">BI</strain>
    </source>
</reference>
<sequence>MNLEIFQLDNSLPFNDTSVIIVEVENIKFYRSLIESFHCISEFETPAIEMRLYENNEEVNIANETVIITDILHFDFKQRVFITKIYKQLEKQYHNNKEIDLIADQLIELRQLIGIQLNDYDLPLQLNEEVKLSSLYKLFNVTIEVETESILDRLLLLIDLVAQLKIARIIILNNVRCYFVEQELLEVYKYALYKNIKLLLIESTFKKGKLQYERKLQIDNDYIEFWQ</sequence>
<dbReference type="Pfam" id="PF09711">
    <property type="entry name" value="Cas_Csn2"/>
    <property type="match status" value="1"/>
</dbReference>
<keyword evidence="2" id="KW-1185">Reference proteome</keyword>
<dbReference type="STRING" id="2756.BFR44_03535"/>
<dbReference type="OrthoDB" id="657064at1385"/>
<accession>A0A1D2LY22</accession>
<dbReference type="RefSeq" id="WP_069125597.1">
    <property type="nucleotide sequence ID" value="NZ_CP023483.1"/>
</dbReference>
<dbReference type="EMBL" id="CP023483">
    <property type="protein sequence ID" value="ATF27136.1"/>
    <property type="molecule type" value="Genomic_DNA"/>
</dbReference>
<evidence type="ECO:0000313" key="1">
    <source>
        <dbReference type="EMBL" id="ATF27136.1"/>
    </source>
</evidence>
<name>A0A1D2LY22_BROTH</name>
<gene>
    <name evidence="1" type="primary">csn2</name>
    <name evidence="1" type="ORF">CNY62_12580</name>
</gene>
<dbReference type="NCBIfam" id="TIGR01866">
    <property type="entry name" value="cas_Csn2"/>
    <property type="match status" value="1"/>
</dbReference>
<dbReference type="AlphaFoldDB" id="A0A1D2LY22"/>
<protein>
    <submittedName>
        <fullName evidence="1">Type II-A CRISPR-associated protein Csn2</fullName>
    </submittedName>
</protein>
<dbReference type="InterPro" id="IPR038600">
    <property type="entry name" value="Csn2_sf"/>
</dbReference>